<evidence type="ECO:0000313" key="2">
    <source>
        <dbReference type="Proteomes" id="UP001229421"/>
    </source>
</evidence>
<dbReference type="Proteomes" id="UP001229421">
    <property type="component" value="Unassembled WGS sequence"/>
</dbReference>
<comment type="caution">
    <text evidence="1">The sequence shown here is derived from an EMBL/GenBank/DDBJ whole genome shotgun (WGS) entry which is preliminary data.</text>
</comment>
<keyword evidence="2" id="KW-1185">Reference proteome</keyword>
<gene>
    <name evidence="1" type="ORF">QVD17_15403</name>
</gene>
<accession>A0AAD8NZN1</accession>
<evidence type="ECO:0000313" key="1">
    <source>
        <dbReference type="EMBL" id="KAK1426724.1"/>
    </source>
</evidence>
<name>A0AAD8NZN1_TARER</name>
<proteinExistence type="predicted"/>
<protein>
    <submittedName>
        <fullName evidence="1">Uncharacterized protein</fullName>
    </submittedName>
</protein>
<dbReference type="PANTHER" id="PTHR33702:SF5">
    <property type="entry name" value="OS01G0308600 PROTEIN"/>
    <property type="match status" value="1"/>
</dbReference>
<dbReference type="EMBL" id="JAUHHV010000004">
    <property type="protein sequence ID" value="KAK1426724.1"/>
    <property type="molecule type" value="Genomic_DNA"/>
</dbReference>
<reference evidence="1" key="1">
    <citation type="journal article" date="2023" name="bioRxiv">
        <title>Improved chromosome-level genome assembly for marigold (Tagetes erecta).</title>
        <authorList>
            <person name="Jiang F."/>
            <person name="Yuan L."/>
            <person name="Wang S."/>
            <person name="Wang H."/>
            <person name="Xu D."/>
            <person name="Wang A."/>
            <person name="Fan W."/>
        </authorList>
    </citation>
    <scope>NUCLEOTIDE SEQUENCE</scope>
    <source>
        <strain evidence="1">WSJ</strain>
        <tissue evidence="1">Leaf</tissue>
    </source>
</reference>
<dbReference type="PANTHER" id="PTHR33702">
    <property type="entry name" value="BNAA09G40010D PROTEIN"/>
    <property type="match status" value="1"/>
</dbReference>
<organism evidence="1 2">
    <name type="scientific">Tagetes erecta</name>
    <name type="common">African marigold</name>
    <dbReference type="NCBI Taxonomy" id="13708"/>
    <lineage>
        <taxon>Eukaryota</taxon>
        <taxon>Viridiplantae</taxon>
        <taxon>Streptophyta</taxon>
        <taxon>Embryophyta</taxon>
        <taxon>Tracheophyta</taxon>
        <taxon>Spermatophyta</taxon>
        <taxon>Magnoliopsida</taxon>
        <taxon>eudicotyledons</taxon>
        <taxon>Gunneridae</taxon>
        <taxon>Pentapetalae</taxon>
        <taxon>asterids</taxon>
        <taxon>campanulids</taxon>
        <taxon>Asterales</taxon>
        <taxon>Asteraceae</taxon>
        <taxon>Asteroideae</taxon>
        <taxon>Heliantheae alliance</taxon>
        <taxon>Tageteae</taxon>
        <taxon>Tagetes</taxon>
    </lineage>
</organism>
<sequence length="135" mass="15711">MVDLTSKVYKGVKRFRRRRGYRRLASTTDELRSKRGRWSWIRLPKRLKIKLRCNPKKLFAKVHDTYVRLMMMVANSTAVRGGAIAGYSAGAEGICQFVTRPVKEYDQKMVIQMYKSLVMRPEQASAFQVKTPVQH</sequence>
<dbReference type="AlphaFoldDB" id="A0AAD8NZN1"/>